<sequence length="410" mass="45117">MKNSLPLSLHIPEPKVRPGQEPDFSGVKVPPAGAMPRPEIDVDPSSIHELAYGLVRVLDDEGKAVGSWNPKLEPQVLRDGLRAMMLTRAYDDRLYKVQRQGKISFYIKCRGEEAVAVAQAAALAHEDMCFPTYRQQGLLIARGYPLFDMMCQIYSNAADPLKGRQLPSMYSSKAYGFFSISGNLGTQFSQAVGWAMASAYKGDDRIAAAWIGDGATAEADFHHALTFASVYRAPVILNIVNNQWAISSFQGIAGGERTTFAARALGYGLPGLRVDGNDFLAVHAATTWAAERARANLGSTVIELFTYRAEAHSTSDDPGRYRPATEASSWPLGDPIERLKRHLIAIGEWSDEQQTALQAEVDEQVRVTQREAEAQGLLSEGSAPPIREMFAEVYEDMPWHLREQLQSVEG</sequence>
<evidence type="ECO:0000256" key="2">
    <source>
        <dbReference type="ARBA" id="ARBA00023002"/>
    </source>
</evidence>
<keyword evidence="2 4" id="KW-0560">Oxidoreductase</keyword>
<dbReference type="InterPro" id="IPR001017">
    <property type="entry name" value="DH_E1"/>
</dbReference>
<evidence type="ECO:0000256" key="5">
    <source>
        <dbReference type="SAM" id="MobiDB-lite"/>
    </source>
</evidence>
<dbReference type="Pfam" id="PF12573">
    <property type="entry name" value="OxoDH_E1alpha_N"/>
    <property type="match status" value="1"/>
</dbReference>
<dbReference type="EC" id="1.2.4.4" evidence="4"/>
<feature type="region of interest" description="Disordered" evidence="5">
    <location>
        <begin position="1"/>
        <end position="25"/>
    </location>
</feature>
<dbReference type="SUPFAM" id="SSF52518">
    <property type="entry name" value="Thiamin diphosphate-binding fold (THDP-binding)"/>
    <property type="match status" value="1"/>
</dbReference>
<dbReference type="AlphaFoldDB" id="A0A975G080"/>
<comment type="cofactor">
    <cofactor evidence="1 4">
        <name>thiamine diphosphate</name>
        <dbReference type="ChEBI" id="CHEBI:58937"/>
    </cofactor>
</comment>
<dbReference type="Gene3D" id="3.40.50.970">
    <property type="match status" value="1"/>
</dbReference>
<dbReference type="Proteomes" id="UP000676409">
    <property type="component" value="Chromosome"/>
</dbReference>
<feature type="domain" description="2-oxoisovalerate dehydrogenase E1 alpha subunit N-terminal" evidence="7">
    <location>
        <begin position="6"/>
        <end position="45"/>
    </location>
</feature>
<dbReference type="InterPro" id="IPR022593">
    <property type="entry name" value="Oxoisoval_DH_suAlpha_N_dom"/>
</dbReference>
<organism evidence="8 9">
    <name type="scientific">Phenylobacterium montanum</name>
    <dbReference type="NCBI Taxonomy" id="2823693"/>
    <lineage>
        <taxon>Bacteria</taxon>
        <taxon>Pseudomonadati</taxon>
        <taxon>Pseudomonadota</taxon>
        <taxon>Alphaproteobacteria</taxon>
        <taxon>Caulobacterales</taxon>
        <taxon>Caulobacteraceae</taxon>
        <taxon>Phenylobacterium</taxon>
    </lineage>
</organism>
<evidence type="ECO:0000313" key="9">
    <source>
        <dbReference type="Proteomes" id="UP000676409"/>
    </source>
</evidence>
<dbReference type="Pfam" id="PF00676">
    <property type="entry name" value="E1_dh"/>
    <property type="match status" value="1"/>
</dbReference>
<keyword evidence="9" id="KW-1185">Reference proteome</keyword>
<evidence type="ECO:0000313" key="8">
    <source>
        <dbReference type="EMBL" id="QUD88077.1"/>
    </source>
</evidence>
<evidence type="ECO:0000256" key="4">
    <source>
        <dbReference type="RuleBase" id="RU365014"/>
    </source>
</evidence>
<dbReference type="RefSeq" id="WP_211938128.1">
    <property type="nucleotide sequence ID" value="NZ_CP073078.1"/>
</dbReference>
<evidence type="ECO:0000256" key="1">
    <source>
        <dbReference type="ARBA" id="ARBA00001964"/>
    </source>
</evidence>
<comment type="function">
    <text evidence="4">The branched-chain alpha-keto dehydrogenase complex catalyzes the overall conversion of alpha-keto acids to acyl-CoA and CO(2). It contains multiple copies of three enzymatic components: branched-chain alpha-keto acid decarboxylase (E1), lipoamide acyltransferase (E2) and lipoamide dehydrogenase (E3).</text>
</comment>
<evidence type="ECO:0000259" key="6">
    <source>
        <dbReference type="Pfam" id="PF00676"/>
    </source>
</evidence>
<name>A0A975G080_9CAUL</name>
<accession>A0A975G080</accession>
<dbReference type="EMBL" id="CP073078">
    <property type="protein sequence ID" value="QUD88077.1"/>
    <property type="molecule type" value="Genomic_DNA"/>
</dbReference>
<protein>
    <recommendedName>
        <fullName evidence="4">2-oxoisovalerate dehydrogenase subunit alpha</fullName>
        <ecNumber evidence="4">1.2.4.4</ecNumber>
    </recommendedName>
    <alternativeName>
        <fullName evidence="4">Branched-chain alpha-keto acid dehydrogenase E1 component alpha chain</fullName>
    </alternativeName>
</protein>
<comment type="similarity">
    <text evidence="4">Belongs to the BCKDHA family.</text>
</comment>
<proteinExistence type="inferred from homology"/>
<gene>
    <name evidence="8" type="ORF">KCG34_24100</name>
</gene>
<dbReference type="InterPro" id="IPR029061">
    <property type="entry name" value="THDP-binding"/>
</dbReference>
<keyword evidence="3 4" id="KW-0786">Thiamine pyrophosphate</keyword>
<comment type="catalytic activity">
    <reaction evidence="4">
        <text>N(6)-[(R)-lipoyl]-L-lysyl-[protein] + 3-methyl-2-oxobutanoate + H(+) = N(6)-[(R)-S(8)-2-methylpropanoyldihydrolipoyl]-L-lysyl-[protein] + CO2</text>
        <dbReference type="Rhea" id="RHEA:13457"/>
        <dbReference type="Rhea" id="RHEA-COMP:10474"/>
        <dbReference type="Rhea" id="RHEA-COMP:10497"/>
        <dbReference type="ChEBI" id="CHEBI:11851"/>
        <dbReference type="ChEBI" id="CHEBI:15378"/>
        <dbReference type="ChEBI" id="CHEBI:16526"/>
        <dbReference type="ChEBI" id="CHEBI:83099"/>
        <dbReference type="ChEBI" id="CHEBI:83142"/>
        <dbReference type="EC" id="1.2.4.4"/>
    </reaction>
</comment>
<dbReference type="KEGG" id="caul:KCG34_24100"/>
<dbReference type="InterPro" id="IPR050771">
    <property type="entry name" value="Alpha-ketoacid_DH_E1_comp"/>
</dbReference>
<dbReference type="PANTHER" id="PTHR43380">
    <property type="entry name" value="2-OXOISOVALERATE DEHYDROGENASE SUBUNIT ALPHA, MITOCHONDRIAL"/>
    <property type="match status" value="1"/>
</dbReference>
<evidence type="ECO:0000259" key="7">
    <source>
        <dbReference type="Pfam" id="PF12573"/>
    </source>
</evidence>
<feature type="domain" description="Dehydrogenase E1 component" evidence="6">
    <location>
        <begin position="82"/>
        <end position="376"/>
    </location>
</feature>
<dbReference type="PANTHER" id="PTHR43380:SF1">
    <property type="entry name" value="2-OXOISOVALERATE DEHYDROGENASE SUBUNIT ALPHA, MITOCHONDRIAL"/>
    <property type="match status" value="1"/>
</dbReference>
<reference evidence="8" key="1">
    <citation type="submission" date="2021-04" db="EMBL/GenBank/DDBJ databases">
        <title>The complete genome sequence of Caulobacter sp. S6.</title>
        <authorList>
            <person name="Tang Y."/>
            <person name="Ouyang W."/>
            <person name="Liu Q."/>
            <person name="Huang B."/>
            <person name="Guo Z."/>
            <person name="Lei P."/>
        </authorList>
    </citation>
    <scope>NUCLEOTIDE SEQUENCE</scope>
    <source>
        <strain evidence="8">S6</strain>
    </source>
</reference>
<dbReference type="GO" id="GO:0003863">
    <property type="term" value="F:branched-chain 2-oxo acid dehydrogenase activity"/>
    <property type="evidence" value="ECO:0007669"/>
    <property type="project" value="UniProtKB-EC"/>
</dbReference>
<evidence type="ECO:0000256" key="3">
    <source>
        <dbReference type="ARBA" id="ARBA00023052"/>
    </source>
</evidence>
<dbReference type="CDD" id="cd02000">
    <property type="entry name" value="TPP_E1_PDC_ADC_BCADC"/>
    <property type="match status" value="1"/>
</dbReference>
<dbReference type="GO" id="GO:0009083">
    <property type="term" value="P:branched-chain amino acid catabolic process"/>
    <property type="evidence" value="ECO:0007669"/>
    <property type="project" value="TreeGrafter"/>
</dbReference>